<dbReference type="OrthoDB" id="4947039at2"/>
<dbReference type="EMBL" id="FNKH01000001">
    <property type="protein sequence ID" value="SDQ03692.1"/>
    <property type="molecule type" value="Genomic_DNA"/>
</dbReference>
<keyword evidence="2" id="KW-1185">Reference proteome</keyword>
<sequence>MAKIPFKPGDYVDADEPFNGRREGVVKVINGPNVGLQIIDETDTGHIYYDYRDVKIRLPHGELKIYQVPDQAPIMPHMPQLEPGDAQG</sequence>
<evidence type="ECO:0008006" key="3">
    <source>
        <dbReference type="Google" id="ProtNLM"/>
    </source>
</evidence>
<dbReference type="AlphaFoldDB" id="A0A1H0XLE2"/>
<accession>A0A1H0XLE2</accession>
<dbReference type="RefSeq" id="WP_074698555.1">
    <property type="nucleotide sequence ID" value="NZ_FNKH01000001.1"/>
</dbReference>
<protein>
    <recommendedName>
        <fullName evidence="3">KOW motif-containing protein</fullName>
    </recommendedName>
</protein>
<proteinExistence type="predicted"/>
<name>A0A1H0XLE2_9MICC</name>
<evidence type="ECO:0000313" key="2">
    <source>
        <dbReference type="Proteomes" id="UP000181917"/>
    </source>
</evidence>
<gene>
    <name evidence="1" type="ORF">SAMN04489742_0149</name>
</gene>
<dbReference type="Proteomes" id="UP000181917">
    <property type="component" value="Unassembled WGS sequence"/>
</dbReference>
<reference evidence="1 2" key="1">
    <citation type="submission" date="2016-10" db="EMBL/GenBank/DDBJ databases">
        <authorList>
            <person name="de Groot N.N."/>
        </authorList>
    </citation>
    <scope>NUCLEOTIDE SEQUENCE [LARGE SCALE GENOMIC DNA]</scope>
    <source>
        <strain evidence="1 2">DSM 20117</strain>
    </source>
</reference>
<evidence type="ECO:0000313" key="1">
    <source>
        <dbReference type="EMBL" id="SDQ03692.1"/>
    </source>
</evidence>
<organism evidence="1 2">
    <name type="scientific">Crystallibacter crystallopoietes</name>
    <dbReference type="NCBI Taxonomy" id="37928"/>
    <lineage>
        <taxon>Bacteria</taxon>
        <taxon>Bacillati</taxon>
        <taxon>Actinomycetota</taxon>
        <taxon>Actinomycetes</taxon>
        <taxon>Micrococcales</taxon>
        <taxon>Micrococcaceae</taxon>
        <taxon>Crystallibacter</taxon>
    </lineage>
</organism>